<proteinExistence type="predicted"/>
<reference evidence="1 2" key="1">
    <citation type="submission" date="2015-01" db="EMBL/GenBank/DDBJ databases">
        <title>Evolution of Trichinella species and genotypes.</title>
        <authorList>
            <person name="Korhonen P.K."/>
            <person name="Edoardo P."/>
            <person name="Giuseppe L.R."/>
            <person name="Gasser R.B."/>
        </authorList>
    </citation>
    <scope>NUCLEOTIDE SEQUENCE [LARGE SCALE GENOMIC DNA]</scope>
    <source>
        <strain evidence="1">ISS417</strain>
    </source>
</reference>
<accession>A0A0V0TRW0</accession>
<protein>
    <submittedName>
        <fullName evidence="1">Uncharacterized protein</fullName>
    </submittedName>
</protein>
<keyword evidence="2" id="KW-1185">Reference proteome</keyword>
<name>A0A0V0TRW0_9BILA</name>
<dbReference type="AlphaFoldDB" id="A0A0V0TRW0"/>
<sequence>MDDKKLLISLRYNLECTIHAPGSPGCQQSNVRTLDALCHKKNSSPAFVVLNGTGIYNES</sequence>
<evidence type="ECO:0000313" key="1">
    <source>
        <dbReference type="EMBL" id="KRX41789.1"/>
    </source>
</evidence>
<dbReference type="Proteomes" id="UP000055048">
    <property type="component" value="Unassembled WGS sequence"/>
</dbReference>
<gene>
    <name evidence="1" type="ORF">T05_13609</name>
</gene>
<comment type="caution">
    <text evidence="1">The sequence shown here is derived from an EMBL/GenBank/DDBJ whole genome shotgun (WGS) entry which is preliminary data.</text>
</comment>
<organism evidence="1 2">
    <name type="scientific">Trichinella murrelli</name>
    <dbReference type="NCBI Taxonomy" id="144512"/>
    <lineage>
        <taxon>Eukaryota</taxon>
        <taxon>Metazoa</taxon>
        <taxon>Ecdysozoa</taxon>
        <taxon>Nematoda</taxon>
        <taxon>Enoplea</taxon>
        <taxon>Dorylaimia</taxon>
        <taxon>Trichinellida</taxon>
        <taxon>Trichinellidae</taxon>
        <taxon>Trichinella</taxon>
    </lineage>
</organism>
<evidence type="ECO:0000313" key="2">
    <source>
        <dbReference type="Proteomes" id="UP000055048"/>
    </source>
</evidence>
<dbReference type="OrthoDB" id="5931128at2759"/>
<dbReference type="EMBL" id="JYDJ01000161">
    <property type="protein sequence ID" value="KRX41789.1"/>
    <property type="molecule type" value="Genomic_DNA"/>
</dbReference>